<reference evidence="4" key="2">
    <citation type="submission" date="2018-10" db="UniProtKB">
        <authorList>
            <consortium name="EnsemblPlants"/>
        </authorList>
    </citation>
    <scope>IDENTIFICATION</scope>
</reference>
<reference evidence="4" key="1">
    <citation type="submission" date="2018-08" db="EMBL/GenBank/DDBJ databases">
        <authorList>
            <person name="Rossello M."/>
        </authorList>
    </citation>
    <scope>NUCLEOTIDE SEQUENCE [LARGE SCALE GENOMIC DNA]</scope>
    <source>
        <strain evidence="4">cv. Chinese Spring</strain>
    </source>
</reference>
<evidence type="ECO:0000259" key="3">
    <source>
        <dbReference type="Pfam" id="PF23622"/>
    </source>
</evidence>
<dbReference type="InterPro" id="IPR001810">
    <property type="entry name" value="F-box_dom"/>
</dbReference>
<dbReference type="Gramene" id="TraesCS5B02G304000.2">
    <property type="protein sequence ID" value="TraesCS5B02G304000.2"/>
    <property type="gene ID" value="TraesCS5B02G304000"/>
</dbReference>
<dbReference type="Pfam" id="PF23622">
    <property type="entry name" value="LRR_At1g61320_AtMIF1"/>
    <property type="match status" value="1"/>
</dbReference>
<dbReference type="PANTHER" id="PTHR34145:SF72">
    <property type="entry name" value="F-BOX DOMAIN-CONTAINING PROTEIN"/>
    <property type="match status" value="1"/>
</dbReference>
<dbReference type="GeneID" id="123112727"/>
<dbReference type="RefSeq" id="XP_044389735.1">
    <property type="nucleotide sequence ID" value="XM_044533800.1"/>
</dbReference>
<dbReference type="STRING" id="4565.A0A3B6LQF1"/>
<feature type="domain" description="At1g61320/AtMIF1 LRR" evidence="3">
    <location>
        <begin position="127"/>
        <end position="505"/>
    </location>
</feature>
<dbReference type="EnsemblPlants" id="TraesCS5B02G304000.2">
    <property type="protein sequence ID" value="TraesCS5B02G304000.2"/>
    <property type="gene ID" value="TraesCS5B02G304000"/>
</dbReference>
<feature type="region of interest" description="Disordered" evidence="1">
    <location>
        <begin position="31"/>
        <end position="50"/>
    </location>
</feature>
<feature type="domain" description="F-box" evidence="2">
    <location>
        <begin position="54"/>
        <end position="91"/>
    </location>
</feature>
<dbReference type="InterPro" id="IPR036047">
    <property type="entry name" value="F-box-like_dom_sf"/>
</dbReference>
<dbReference type="InterPro" id="IPR055357">
    <property type="entry name" value="LRR_At1g61320_AtMIF1"/>
</dbReference>
<proteinExistence type="predicted"/>
<keyword evidence="5" id="KW-1185">Reference proteome</keyword>
<dbReference type="InterPro" id="IPR053772">
    <property type="entry name" value="At1g61320/At1g61330-like"/>
</dbReference>
<dbReference type="Gramene" id="TraesPARA_EIv1.0_1703990.1">
    <property type="protein sequence ID" value="TraesPARA_EIv1.0_1703990.1.CDS"/>
    <property type="gene ID" value="TraesPARA_EIv1.0_1703990"/>
</dbReference>
<dbReference type="KEGG" id="taes:123112727"/>
<dbReference type="SUPFAM" id="SSF52047">
    <property type="entry name" value="RNI-like"/>
    <property type="match status" value="1"/>
</dbReference>
<dbReference type="Gramene" id="TraesCS5B03G0776300.2">
    <property type="protein sequence ID" value="TraesCS5B03G0776300.2.CDS"/>
    <property type="gene ID" value="TraesCS5B03G0776300"/>
</dbReference>
<organism evidence="4">
    <name type="scientific">Triticum aestivum</name>
    <name type="common">Wheat</name>
    <dbReference type="NCBI Taxonomy" id="4565"/>
    <lineage>
        <taxon>Eukaryota</taxon>
        <taxon>Viridiplantae</taxon>
        <taxon>Streptophyta</taxon>
        <taxon>Embryophyta</taxon>
        <taxon>Tracheophyta</taxon>
        <taxon>Spermatophyta</taxon>
        <taxon>Magnoliopsida</taxon>
        <taxon>Liliopsida</taxon>
        <taxon>Poales</taxon>
        <taxon>Poaceae</taxon>
        <taxon>BOP clade</taxon>
        <taxon>Pooideae</taxon>
        <taxon>Triticodae</taxon>
        <taxon>Triticeae</taxon>
        <taxon>Triticinae</taxon>
        <taxon>Triticum</taxon>
    </lineage>
</organism>
<name>A0A3B6LQF1_WHEAT</name>
<dbReference type="OMA" id="RDSCHLA"/>
<sequence length="512" mass="57913">MGLPALQRIISMQRERRRRQTRVRGGLISSVPKRKSPALQQDGNSEGGRRMKYLPSLPEDIWWHIHSLMPMQDAARAACVSRTFMHSWRRHTSLTFSKKTLGIDEDVCEKDGKARDLTYKVDRIWIEHPGIGVKEVRIEFYDNKTRVCFLDRWLQIAVTPGIEELIVIPSVGHKRYNFPWSLLSEGSGNSIRCLFLSRCVFCPTVGLGLRSLTQITLCYVHITGNELACLLDNSFALQQLGLSHCSKIIRLKIPSLLQRLITLEVSACKRLQTIEIEAQCLSKFWFSGERLVQLSFGEALQLKTLDMHCHGAVCEARANLPSTLPNLETLSVFSYFETVNTPMVGSKFPFLKHLTVKLAAAPAYDYCSLISFFDASPSLETFFLNGFQGSMQHPSILADPSGRRQMPKHRHDKLKNVTIAGFSSAKSLVELTCHILESSESLECLTLDTTEGYDYLRCSVNRSGKCFRMRRDAILEARRGLLAIKTYIEGIVPPKVKFTVVEPCSQCHVVEL</sequence>
<evidence type="ECO:0000259" key="2">
    <source>
        <dbReference type="Pfam" id="PF00646"/>
    </source>
</evidence>
<evidence type="ECO:0000256" key="1">
    <source>
        <dbReference type="SAM" id="MobiDB-lite"/>
    </source>
</evidence>
<dbReference type="Gramene" id="TraesARI7B03G04250870.1">
    <property type="protein sequence ID" value="TraesARI7B03G04250870.1"/>
    <property type="gene ID" value="TraesARI7B03G04250870"/>
</dbReference>
<dbReference type="PANTHER" id="PTHR34145">
    <property type="entry name" value="OS02G0105600 PROTEIN"/>
    <property type="match status" value="1"/>
</dbReference>
<dbReference type="InterPro" id="IPR032675">
    <property type="entry name" value="LRR_dom_sf"/>
</dbReference>
<gene>
    <name evidence="4" type="primary">LOC123112727</name>
</gene>
<evidence type="ECO:0000313" key="5">
    <source>
        <dbReference type="Proteomes" id="UP000019116"/>
    </source>
</evidence>
<accession>A0A3B6LQF1</accession>
<dbReference type="Proteomes" id="UP000019116">
    <property type="component" value="Chromosome 5B"/>
</dbReference>
<dbReference type="SUPFAM" id="SSF81383">
    <property type="entry name" value="F-box domain"/>
    <property type="match status" value="1"/>
</dbReference>
<dbReference type="Pfam" id="PF00646">
    <property type="entry name" value="F-box"/>
    <property type="match status" value="1"/>
</dbReference>
<protein>
    <submittedName>
        <fullName evidence="4">Uncharacterized protein</fullName>
    </submittedName>
</protein>
<evidence type="ECO:0000313" key="4">
    <source>
        <dbReference type="EnsemblPlants" id="TraesCS5B02G304000.2"/>
    </source>
</evidence>
<dbReference type="Gene3D" id="3.80.10.10">
    <property type="entry name" value="Ribonuclease Inhibitor"/>
    <property type="match status" value="1"/>
</dbReference>
<dbReference type="AlphaFoldDB" id="A0A3B6LQF1"/>